<gene>
    <name evidence="1" type="ORF">M104_5089</name>
</gene>
<evidence type="ECO:0000313" key="1">
    <source>
        <dbReference type="EMBL" id="EYA11929.1"/>
    </source>
</evidence>
<protein>
    <submittedName>
        <fullName evidence="1">Uncharacterized protein</fullName>
    </submittedName>
</protein>
<dbReference type="RefSeq" id="WP_146332602.1">
    <property type="nucleotide sequence ID" value="NZ_JGEA01000073.1"/>
</dbReference>
<dbReference type="AlphaFoldDB" id="A0AAN4MXS7"/>
<comment type="caution">
    <text evidence="1">The sequence shown here is derived from an EMBL/GenBank/DDBJ whole genome shotgun (WGS) entry which is preliminary data.</text>
</comment>
<evidence type="ECO:0000313" key="2">
    <source>
        <dbReference type="Proteomes" id="UP000022433"/>
    </source>
</evidence>
<organism evidence="1 2">
    <name type="scientific">Bacteroides fragilis str. 1007-1-F #10</name>
    <dbReference type="NCBI Taxonomy" id="1339295"/>
    <lineage>
        <taxon>Bacteria</taxon>
        <taxon>Pseudomonadati</taxon>
        <taxon>Bacteroidota</taxon>
        <taxon>Bacteroidia</taxon>
        <taxon>Bacteroidales</taxon>
        <taxon>Bacteroidaceae</taxon>
        <taxon>Bacteroides</taxon>
    </lineage>
</organism>
<accession>A0AAN4MXS7</accession>
<reference evidence="1 2" key="1">
    <citation type="submission" date="2014-02" db="EMBL/GenBank/DDBJ databases">
        <authorList>
            <person name="Sears C."/>
            <person name="Carroll K."/>
            <person name="Sack B.R."/>
            <person name="Qadri F."/>
            <person name="Myers L.L."/>
            <person name="Chung G.-T."/>
            <person name="Escheverria P."/>
            <person name="Fraser C.M."/>
            <person name="Sadzewicz L."/>
            <person name="Shefchek K.A."/>
            <person name="Tallon L."/>
            <person name="Das S.P."/>
            <person name="Daugherty S."/>
            <person name="Mongodin E.F."/>
        </authorList>
    </citation>
    <scope>NUCLEOTIDE SEQUENCE [LARGE SCALE GENOMIC DNA]</scope>
    <source>
        <strain evidence="1 2">1007-1-F #10</strain>
    </source>
</reference>
<dbReference type="Proteomes" id="UP000022433">
    <property type="component" value="Unassembled WGS sequence"/>
</dbReference>
<dbReference type="EMBL" id="JGEA01000073">
    <property type="protein sequence ID" value="EYA11929.1"/>
    <property type="molecule type" value="Genomic_DNA"/>
</dbReference>
<proteinExistence type="predicted"/>
<sequence>MVQGKAGRITMDTLDKLCIIESDAVPKEGAKIENLSTSIKITHSCGCVMVEHFACGNPTTVRKEESPEKYKRLLAERKYHVELCKEHNPERQ</sequence>
<name>A0AAN4MXS7_BACFG</name>